<keyword evidence="7" id="KW-0653">Protein transport</keyword>
<evidence type="ECO:0000313" key="11">
    <source>
        <dbReference type="Proteomes" id="UP001600888"/>
    </source>
</evidence>
<organism evidence="10 11">
    <name type="scientific">Diaporthe vaccinii</name>
    <dbReference type="NCBI Taxonomy" id="105482"/>
    <lineage>
        <taxon>Eukaryota</taxon>
        <taxon>Fungi</taxon>
        <taxon>Dikarya</taxon>
        <taxon>Ascomycota</taxon>
        <taxon>Pezizomycotina</taxon>
        <taxon>Sordariomycetes</taxon>
        <taxon>Sordariomycetidae</taxon>
        <taxon>Diaporthales</taxon>
        <taxon>Diaporthaceae</taxon>
        <taxon>Diaporthe</taxon>
        <taxon>Diaporthe eres species complex</taxon>
    </lineage>
</organism>
<evidence type="ECO:0000256" key="8">
    <source>
        <dbReference type="ARBA" id="ARBA00023175"/>
    </source>
</evidence>
<keyword evidence="8" id="KW-0505">Motor protein</keyword>
<keyword evidence="6" id="KW-0243">Dynein</keyword>
<keyword evidence="7" id="KW-0509">mRNA transport</keyword>
<comment type="caution">
    <text evidence="10">The sequence shown here is derived from an EMBL/GenBank/DDBJ whole genome shotgun (WGS) entry which is preliminary data.</text>
</comment>
<dbReference type="SMART" id="SM01375">
    <property type="entry name" value="Dynein_light"/>
    <property type="match status" value="1"/>
</dbReference>
<evidence type="ECO:0000256" key="3">
    <source>
        <dbReference type="ARBA" id="ARBA00010156"/>
    </source>
</evidence>
<comment type="subcellular location">
    <subcellularLocation>
        <location evidence="1">Cytoplasm</location>
        <location evidence="1">Cytoskeleton</location>
    </subcellularLocation>
    <subcellularLocation>
        <location evidence="2">Nucleus</location>
        <location evidence="2">Nuclear pore complex</location>
    </subcellularLocation>
</comment>
<evidence type="ECO:0000256" key="1">
    <source>
        <dbReference type="ARBA" id="ARBA00004245"/>
    </source>
</evidence>
<dbReference type="CDD" id="cd21452">
    <property type="entry name" value="DLC-like_DYNLL1_DYNLL2"/>
    <property type="match status" value="1"/>
</dbReference>
<gene>
    <name evidence="10" type="ORF">FJTKL_15186</name>
</gene>
<keyword evidence="7" id="KW-0906">Nuclear pore complex</keyword>
<keyword evidence="7" id="KW-0539">Nucleus</keyword>
<accession>A0ABR4E5N0</accession>
<keyword evidence="9" id="KW-0206">Cytoskeleton</keyword>
<dbReference type="SUPFAM" id="SSF54648">
    <property type="entry name" value="DLC"/>
    <property type="match status" value="1"/>
</dbReference>
<evidence type="ECO:0000256" key="9">
    <source>
        <dbReference type="ARBA" id="ARBA00023212"/>
    </source>
</evidence>
<evidence type="ECO:0000256" key="7">
    <source>
        <dbReference type="ARBA" id="ARBA00023132"/>
    </source>
</evidence>
<sequence length="258" mass="28420">MRGQLQIKQAKLFGGSKIGDGHVFPTLRSSQSDGREVRAPPLIAGRVAGRRSGELVRPKASPKATEALCVNRVPWVSNSTTLPTALAARSSTPSSSTTIPRPFQISKEPEATTTTAMAVEGGATSPGPREKLDAQIKSADMVRTTAAGVQLWPWAEFWGNRRTTCSRRPSTLVRQPLMGSKRTPGRTMLTTWAAQEAMAKFTIEKDIAQHIKRTFDERKGPTWHCIVGRNFGSFVTHETKHFIYFYLGHCAILLFKTQ</sequence>
<comment type="similarity">
    <text evidence="3">Belongs to the dynein light chain family.</text>
</comment>
<proteinExistence type="inferred from homology"/>
<keyword evidence="4" id="KW-0963">Cytoplasm</keyword>
<dbReference type="InterPro" id="IPR001372">
    <property type="entry name" value="Dynein_light_chain_typ-1/2"/>
</dbReference>
<evidence type="ECO:0000313" key="10">
    <source>
        <dbReference type="EMBL" id="KAL2277744.1"/>
    </source>
</evidence>
<dbReference type="PANTHER" id="PTHR11886">
    <property type="entry name" value="DYNEIN LIGHT CHAIN"/>
    <property type="match status" value="1"/>
</dbReference>
<keyword evidence="5" id="KW-0493">Microtubule</keyword>
<keyword evidence="11" id="KW-1185">Reference proteome</keyword>
<evidence type="ECO:0000256" key="4">
    <source>
        <dbReference type="ARBA" id="ARBA00022490"/>
    </source>
</evidence>
<name>A0ABR4E5N0_9PEZI</name>
<dbReference type="EMBL" id="JBAWTH010000094">
    <property type="protein sequence ID" value="KAL2277744.1"/>
    <property type="molecule type" value="Genomic_DNA"/>
</dbReference>
<dbReference type="Pfam" id="PF01221">
    <property type="entry name" value="Dynein_light"/>
    <property type="match status" value="1"/>
</dbReference>
<keyword evidence="7" id="KW-0811">Translocation</keyword>
<dbReference type="Gene3D" id="3.30.740.10">
    <property type="entry name" value="Protein Inhibitor Of Neuronal Nitric Oxide Synthase"/>
    <property type="match status" value="1"/>
</dbReference>
<protein>
    <recommendedName>
        <fullName evidence="12">Dynein light chain</fullName>
    </recommendedName>
</protein>
<dbReference type="Proteomes" id="UP001600888">
    <property type="component" value="Unassembled WGS sequence"/>
</dbReference>
<dbReference type="PANTHER" id="PTHR11886:SF35">
    <property type="entry name" value="DYNEIN LIGHT CHAIN"/>
    <property type="match status" value="1"/>
</dbReference>
<evidence type="ECO:0000256" key="5">
    <source>
        <dbReference type="ARBA" id="ARBA00022701"/>
    </source>
</evidence>
<evidence type="ECO:0000256" key="2">
    <source>
        <dbReference type="ARBA" id="ARBA00004567"/>
    </source>
</evidence>
<dbReference type="PROSITE" id="PS01239">
    <property type="entry name" value="DYNEIN_LIGHT_1"/>
    <property type="match status" value="1"/>
</dbReference>
<evidence type="ECO:0000256" key="6">
    <source>
        <dbReference type="ARBA" id="ARBA00023017"/>
    </source>
</evidence>
<reference evidence="10 11" key="1">
    <citation type="submission" date="2024-03" db="EMBL/GenBank/DDBJ databases">
        <title>A high-quality draft genome sequence of Diaporthe vaccinii, a causative agent of upright dieback and viscid rot disease in cranberry plants.</title>
        <authorList>
            <person name="Sarrasin M."/>
            <person name="Lang B.F."/>
            <person name="Burger G."/>
        </authorList>
    </citation>
    <scope>NUCLEOTIDE SEQUENCE [LARGE SCALE GENOMIC DNA]</scope>
    <source>
        <strain evidence="10 11">IS7</strain>
    </source>
</reference>
<dbReference type="InterPro" id="IPR037177">
    <property type="entry name" value="DLC_sf"/>
</dbReference>
<dbReference type="InterPro" id="IPR019763">
    <property type="entry name" value="Dynein_light_1/2_CS"/>
</dbReference>
<keyword evidence="7" id="KW-0813">Transport</keyword>
<evidence type="ECO:0008006" key="12">
    <source>
        <dbReference type="Google" id="ProtNLM"/>
    </source>
</evidence>